<dbReference type="GO" id="GO:0005762">
    <property type="term" value="C:mitochondrial large ribosomal subunit"/>
    <property type="evidence" value="ECO:0007669"/>
    <property type="project" value="TreeGrafter"/>
</dbReference>
<name>A0A3L6SSB4_PANMI</name>
<dbReference type="PROSITE" id="PS51375">
    <property type="entry name" value="PPR"/>
    <property type="match status" value="1"/>
</dbReference>
<keyword evidence="13" id="KW-1185">Reference proteome</keyword>
<sequence length="620" mass="65964">MAVWRAAGARAVLRRLGTAAEAAGRCDGGVLPAICSSSGNATSGLGQYANLFRAQAFASRSIPVNFHQLIRNAGISTTRNLLADDAMVPISSPLTPPLGDSEEADKKGAVVKRLKVQAIKKDIKQSPKKVNLVAKLVRGMRVEDALLQLQVTVKRAAKTVYQVIHSARANAAHNHGLDPDKLIVEEAFVGKGLYLKRLSYHAKGRCGVMVRPRCRLTVVVREATAEEEAKIAKLRVSNYKKLTRKERQLMPHRLIEPWPPQPSPPPAAGRRLLSTAAAAAEKIELPVRIAQLRRLARAGHLADIDATLAPLLPSHTVASLSALSSIGLADRASALLGTIPSPTAAHLNAVLSPLLRRRRLAGLVPSVLAAHASIPRDASTDSILAKSLRLTSGAGYALHLLREPSSGAPPSLQLFTALIDSFYKQRLPHRAEELWRAMVQDHGIAPDAAAYNARITYKSANGTVDEVKDLIRVMREEAGLQPDVVTYKRADAGDGAAQEGGRGGGGAGEVAGVAPDCATYACVVDALCGAGRWSEAEDVFYEGVKRRKLADLGTVRGLKGAGKGRAARRVVVGLRKKFPEQFDGPWRELEEAAGLTASGKEDDGEEDSADEQPAAATAAA</sequence>
<dbReference type="Pfam" id="PF00237">
    <property type="entry name" value="Ribosomal_L22"/>
    <property type="match status" value="1"/>
</dbReference>
<keyword evidence="7 10" id="KW-0687">Ribonucleoprotein</keyword>
<accession>A0A3L6SSB4</accession>
<dbReference type="PANTHER" id="PTHR13501:SF8">
    <property type="entry name" value="LARGE RIBOSOMAL SUBUNIT PROTEIN UL22M"/>
    <property type="match status" value="1"/>
</dbReference>
<dbReference type="Gene3D" id="3.90.470.10">
    <property type="entry name" value="Ribosomal protein L22/L17"/>
    <property type="match status" value="1"/>
</dbReference>
<feature type="repeat" description="PPR" evidence="9">
    <location>
        <begin position="516"/>
        <end position="551"/>
    </location>
</feature>
<dbReference type="CDD" id="cd00336">
    <property type="entry name" value="Ribosomal_L22"/>
    <property type="match status" value="1"/>
</dbReference>
<dbReference type="InterPro" id="IPR005727">
    <property type="entry name" value="Ribosomal_uL22_bac/chlpt-type"/>
</dbReference>
<comment type="caution">
    <text evidence="12">The sequence shown here is derived from an EMBL/GenBank/DDBJ whole genome shotgun (WGS) entry which is preliminary data.</text>
</comment>
<dbReference type="Proteomes" id="UP000275267">
    <property type="component" value="Unassembled WGS sequence"/>
</dbReference>
<keyword evidence="2" id="KW-0699">rRNA-binding</keyword>
<evidence type="ECO:0000256" key="7">
    <source>
        <dbReference type="ARBA" id="ARBA00023274"/>
    </source>
</evidence>
<evidence type="ECO:0000313" key="12">
    <source>
        <dbReference type="EMBL" id="RLN25551.1"/>
    </source>
</evidence>
<dbReference type="InterPro" id="IPR047867">
    <property type="entry name" value="Ribosomal_uL22_bac/org-type"/>
</dbReference>
<dbReference type="InterPro" id="IPR036394">
    <property type="entry name" value="Ribosomal_uL22_sf"/>
</dbReference>
<dbReference type="NCBIfam" id="TIGR00756">
    <property type="entry name" value="PPR"/>
    <property type="match status" value="2"/>
</dbReference>
<evidence type="ECO:0000256" key="5">
    <source>
        <dbReference type="ARBA" id="ARBA00022946"/>
    </source>
</evidence>
<reference evidence="13" key="1">
    <citation type="journal article" date="2019" name="Nat. Commun.">
        <title>The genome of broomcorn millet.</title>
        <authorList>
            <person name="Zou C."/>
            <person name="Miki D."/>
            <person name="Li D."/>
            <person name="Tang Q."/>
            <person name="Xiao L."/>
            <person name="Rajput S."/>
            <person name="Deng P."/>
            <person name="Jia W."/>
            <person name="Huang R."/>
            <person name="Zhang M."/>
            <person name="Sun Y."/>
            <person name="Hu J."/>
            <person name="Fu X."/>
            <person name="Schnable P.S."/>
            <person name="Li F."/>
            <person name="Zhang H."/>
            <person name="Feng B."/>
            <person name="Zhu X."/>
            <person name="Liu R."/>
            <person name="Schnable J.C."/>
            <person name="Zhu J.-K."/>
            <person name="Zhang H."/>
        </authorList>
    </citation>
    <scope>NUCLEOTIDE SEQUENCE [LARGE SCALE GENOMIC DNA]</scope>
</reference>
<evidence type="ECO:0000313" key="13">
    <source>
        <dbReference type="Proteomes" id="UP000275267"/>
    </source>
</evidence>
<keyword evidence="4" id="KW-0694">RNA-binding</keyword>
<feature type="region of interest" description="Disordered" evidence="11">
    <location>
        <begin position="592"/>
        <end position="620"/>
    </location>
</feature>
<dbReference type="GO" id="GO:0003735">
    <property type="term" value="F:structural constituent of ribosome"/>
    <property type="evidence" value="ECO:0007669"/>
    <property type="project" value="InterPro"/>
</dbReference>
<dbReference type="HAMAP" id="MF_01331_B">
    <property type="entry name" value="Ribosomal_uL22_B"/>
    <property type="match status" value="1"/>
</dbReference>
<protein>
    <recommendedName>
        <fullName evidence="8">Large ribosomal subunit protein uL22c</fullName>
    </recommendedName>
</protein>
<evidence type="ECO:0000256" key="3">
    <source>
        <dbReference type="ARBA" id="ARBA00022737"/>
    </source>
</evidence>
<proteinExistence type="inferred from homology"/>
<dbReference type="EMBL" id="PQIB02000004">
    <property type="protein sequence ID" value="RLN25551.1"/>
    <property type="molecule type" value="Genomic_DNA"/>
</dbReference>
<evidence type="ECO:0000256" key="11">
    <source>
        <dbReference type="SAM" id="MobiDB-lite"/>
    </source>
</evidence>
<dbReference type="SUPFAM" id="SSF54843">
    <property type="entry name" value="Ribosomal protein L22"/>
    <property type="match status" value="1"/>
</dbReference>
<dbReference type="InterPro" id="IPR001063">
    <property type="entry name" value="Ribosomal_uL22"/>
</dbReference>
<dbReference type="AlphaFoldDB" id="A0A3L6SSB4"/>
<dbReference type="OrthoDB" id="185373at2759"/>
<keyword evidence="3" id="KW-0677">Repeat</keyword>
<dbReference type="NCBIfam" id="TIGR01044">
    <property type="entry name" value="rplV_bact"/>
    <property type="match status" value="1"/>
</dbReference>
<dbReference type="InterPro" id="IPR011990">
    <property type="entry name" value="TPR-like_helical_dom_sf"/>
</dbReference>
<keyword evidence="5" id="KW-0809">Transit peptide</keyword>
<gene>
    <name evidence="12" type="ORF">C2845_PM07G15820</name>
</gene>
<evidence type="ECO:0000256" key="1">
    <source>
        <dbReference type="ARBA" id="ARBA00009451"/>
    </source>
</evidence>
<evidence type="ECO:0000256" key="4">
    <source>
        <dbReference type="ARBA" id="ARBA00022884"/>
    </source>
</evidence>
<evidence type="ECO:0000256" key="2">
    <source>
        <dbReference type="ARBA" id="ARBA00022730"/>
    </source>
</evidence>
<dbReference type="Pfam" id="PF12854">
    <property type="entry name" value="PPR_1"/>
    <property type="match status" value="1"/>
</dbReference>
<dbReference type="FunFam" id="3.90.470.10:FF:000013">
    <property type="entry name" value="50S ribosomal protein L22"/>
    <property type="match status" value="1"/>
</dbReference>
<dbReference type="Pfam" id="PF01535">
    <property type="entry name" value="PPR"/>
    <property type="match status" value="1"/>
</dbReference>
<evidence type="ECO:0000256" key="8">
    <source>
        <dbReference type="ARBA" id="ARBA00035285"/>
    </source>
</evidence>
<dbReference type="Gene3D" id="1.25.40.10">
    <property type="entry name" value="Tetratricopeptide repeat domain"/>
    <property type="match status" value="2"/>
</dbReference>
<keyword evidence="6 10" id="KW-0689">Ribosomal protein</keyword>
<dbReference type="InterPro" id="IPR002885">
    <property type="entry name" value="PPR_rpt"/>
</dbReference>
<evidence type="ECO:0000256" key="10">
    <source>
        <dbReference type="RuleBase" id="RU004005"/>
    </source>
</evidence>
<dbReference type="STRING" id="4540.A0A3L6SSB4"/>
<dbReference type="GO" id="GO:0006412">
    <property type="term" value="P:translation"/>
    <property type="evidence" value="ECO:0007669"/>
    <property type="project" value="InterPro"/>
</dbReference>
<dbReference type="PANTHER" id="PTHR13501">
    <property type="entry name" value="CHLOROPLAST 50S RIBOSOMAL PROTEIN L22-RELATED"/>
    <property type="match status" value="1"/>
</dbReference>
<evidence type="ECO:0000256" key="9">
    <source>
        <dbReference type="PROSITE-ProRule" id="PRU00708"/>
    </source>
</evidence>
<organism evidence="12 13">
    <name type="scientific">Panicum miliaceum</name>
    <name type="common">Proso millet</name>
    <name type="synonym">Broomcorn millet</name>
    <dbReference type="NCBI Taxonomy" id="4540"/>
    <lineage>
        <taxon>Eukaryota</taxon>
        <taxon>Viridiplantae</taxon>
        <taxon>Streptophyta</taxon>
        <taxon>Embryophyta</taxon>
        <taxon>Tracheophyta</taxon>
        <taxon>Spermatophyta</taxon>
        <taxon>Magnoliopsida</taxon>
        <taxon>Liliopsida</taxon>
        <taxon>Poales</taxon>
        <taxon>Poaceae</taxon>
        <taxon>PACMAD clade</taxon>
        <taxon>Panicoideae</taxon>
        <taxon>Panicodae</taxon>
        <taxon>Paniceae</taxon>
        <taxon>Panicinae</taxon>
        <taxon>Panicum</taxon>
        <taxon>Panicum sect. Panicum</taxon>
    </lineage>
</organism>
<evidence type="ECO:0000256" key="6">
    <source>
        <dbReference type="ARBA" id="ARBA00022980"/>
    </source>
</evidence>
<dbReference type="GO" id="GO:0019843">
    <property type="term" value="F:rRNA binding"/>
    <property type="evidence" value="ECO:0007669"/>
    <property type="project" value="UniProtKB-KW"/>
</dbReference>
<comment type="similarity">
    <text evidence="1 10">Belongs to the universal ribosomal protein uL22 family.</text>
</comment>